<name>F0QXR5_VULM7</name>
<sequence length="611" mass="70615">MPFNSNLIFVKLDDLKRAFLEGVHSGHAVVYEVSEGLSTEDLKKRLIKASVMYHYRYGRNVFVFGVKEGTKVDDLVPGRRLGEHEVKEVLKGIPSNNLVSMMSAMLNYQLSVLLTSKGFQYSYEEMRRGKYLCVSNYYGKLIRNPVKVCLKVNVIRSLIDEQDQYLPIALNYRVKKSRRLSPEVMNEIHAEFMEAFPSYLNDLKIITRVLNDDMVRNRELKFLEIEYKPPAIITFRFRGNSTGENVTDILKLGPYFLPGEEEKIDVVFVYENALASQAKKLTKVLEDTIKDGLGIKLNIDDEHKFSHDKPLGDVIKLVRDRFINSGSCLLVLSKENRLGPIFMSIKPLTLKKNFYFKSQFITNETISKLDSYAVKANIVNSILFRVEGTPYMPVLRGNIDVLANNLFVGIALSKPLRKGYTKGGIALIDPYSARIITRAIVLKRKMRSGKFEASDMHEIVSNIKGVLKDYKELYNVNELVIHISKFLSDDEYGLFYEYLQDLNVNVRLLSIRKRDDITLVRDGRMDSLTMIKRGKSHVEVMYWPHERAYHPLTIRIYGDNVDRDVMMRHLRFIELLRHMYYPASSRFIVEPATISYSRRVARFAPWLSDNT</sequence>
<dbReference type="Gene3D" id="3.40.50.2300">
    <property type="match status" value="1"/>
</dbReference>
<dbReference type="HOGENOM" id="CLU_446655_0_0_2"/>
<dbReference type="EMBL" id="CP002529">
    <property type="protein sequence ID" value="ADY01228.1"/>
    <property type="molecule type" value="Genomic_DNA"/>
</dbReference>
<dbReference type="STRING" id="985053.VMUT_1021"/>
<dbReference type="GO" id="GO:0003676">
    <property type="term" value="F:nucleic acid binding"/>
    <property type="evidence" value="ECO:0007669"/>
    <property type="project" value="InterPro"/>
</dbReference>
<dbReference type="AlphaFoldDB" id="F0QXR5"/>
<dbReference type="GeneID" id="10288673"/>
<keyword evidence="2" id="KW-1185">Reference proteome</keyword>
<dbReference type="RefSeq" id="WP_013604390.1">
    <property type="nucleotide sequence ID" value="NC_015151.1"/>
</dbReference>
<accession>F0QXR5</accession>
<organism evidence="1 2">
    <name type="scientific">Vulcanisaeta moutnovskia (strain 768-28)</name>
    <dbReference type="NCBI Taxonomy" id="985053"/>
    <lineage>
        <taxon>Archaea</taxon>
        <taxon>Thermoproteota</taxon>
        <taxon>Thermoprotei</taxon>
        <taxon>Thermoproteales</taxon>
        <taxon>Thermoproteaceae</taxon>
        <taxon>Vulcanisaeta</taxon>
    </lineage>
</organism>
<dbReference type="eggNOG" id="arCOG06164">
    <property type="taxonomic scope" value="Archaea"/>
</dbReference>
<dbReference type="SUPFAM" id="SSF53098">
    <property type="entry name" value="Ribonuclease H-like"/>
    <property type="match status" value="1"/>
</dbReference>
<dbReference type="InterPro" id="IPR036397">
    <property type="entry name" value="RNaseH_sf"/>
</dbReference>
<gene>
    <name evidence="1" type="ordered locus">VMUT_1021</name>
</gene>
<evidence type="ECO:0008006" key="3">
    <source>
        <dbReference type="Google" id="ProtNLM"/>
    </source>
</evidence>
<proteinExistence type="predicted"/>
<dbReference type="KEGG" id="vmo:VMUT_1021"/>
<protein>
    <recommendedName>
        <fullName evidence="3">Piwi domain-containing protein</fullName>
    </recommendedName>
</protein>
<evidence type="ECO:0000313" key="1">
    <source>
        <dbReference type="EMBL" id="ADY01228.1"/>
    </source>
</evidence>
<evidence type="ECO:0000313" key="2">
    <source>
        <dbReference type="Proteomes" id="UP000007485"/>
    </source>
</evidence>
<reference evidence="1 2" key="1">
    <citation type="journal article" date="2011" name="J. Bacteriol.">
        <title>Complete genome sequence of 'Vulcanisaeta moutnovskia' strain 768-28, a novel member of the hyperthermophilic crenarchaeal genus vulcanisaeta.</title>
        <authorList>
            <person name="Gumerov V.M."/>
            <person name="Mardanov A.V."/>
            <person name="Beletsky A.V."/>
            <person name="Prokofeva M.I."/>
            <person name="Bonch-Osmolovskaya E.A."/>
            <person name="Ravin N.V."/>
            <person name="Skryabin K.G."/>
        </authorList>
    </citation>
    <scope>NUCLEOTIDE SEQUENCE [LARGE SCALE GENOMIC DNA]</scope>
    <source>
        <strain evidence="1 2">768-28</strain>
    </source>
</reference>
<dbReference type="Gene3D" id="3.30.420.10">
    <property type="entry name" value="Ribonuclease H-like superfamily/Ribonuclease H"/>
    <property type="match status" value="1"/>
</dbReference>
<dbReference type="InterPro" id="IPR012337">
    <property type="entry name" value="RNaseH-like_sf"/>
</dbReference>
<dbReference type="Proteomes" id="UP000007485">
    <property type="component" value="Chromosome"/>
</dbReference>